<dbReference type="EMBL" id="QNGD03000014">
    <property type="protein sequence ID" value="RWQ71014.1"/>
    <property type="molecule type" value="Genomic_DNA"/>
</dbReference>
<dbReference type="Proteomes" id="UP000253597">
    <property type="component" value="Unassembled WGS sequence"/>
</dbReference>
<organism evidence="2 3">
    <name type="scientific">Bacillus cereus</name>
    <dbReference type="NCBI Taxonomy" id="1396"/>
    <lineage>
        <taxon>Bacteria</taxon>
        <taxon>Bacillati</taxon>
        <taxon>Bacillota</taxon>
        <taxon>Bacilli</taxon>
        <taxon>Bacillales</taxon>
        <taxon>Bacillaceae</taxon>
        <taxon>Bacillus</taxon>
        <taxon>Bacillus cereus group</taxon>
    </lineage>
</organism>
<feature type="signal peptide" evidence="1">
    <location>
        <begin position="1"/>
        <end position="20"/>
    </location>
</feature>
<sequence length="142" mass="15865">MFKRLAVLLIGALLLFGLSACDSVKSMTSNVTVGKVIEEFKAAGLEADNPSDLPEKEFGNTRKEAKRILVPALGEDSGGRIFEFKNKEDLEKAKKYYDDLGNGNQMLFSHTYAKGNFLIQMNGDMEDAQFNKYKEVMDKVIN</sequence>
<dbReference type="PROSITE" id="PS51257">
    <property type="entry name" value="PROKAR_LIPOPROTEIN"/>
    <property type="match status" value="1"/>
</dbReference>
<evidence type="ECO:0000313" key="2">
    <source>
        <dbReference type="EMBL" id="RWQ71014.1"/>
    </source>
</evidence>
<dbReference type="RefSeq" id="WP_098300805.1">
    <property type="nucleotide sequence ID" value="NZ_QNGD03000014.1"/>
</dbReference>
<feature type="chain" id="PRO_5040837607" evidence="1">
    <location>
        <begin position="21"/>
        <end position="142"/>
    </location>
</feature>
<keyword evidence="1" id="KW-0732">Signal</keyword>
<evidence type="ECO:0000313" key="3">
    <source>
        <dbReference type="Proteomes" id="UP000253597"/>
    </source>
</evidence>
<reference evidence="2 3" key="1">
    <citation type="submission" date="2019-01" db="EMBL/GenBank/DDBJ databases">
        <title>Draft genome sequence of heavy metal resistant Bacillus cereus NWUAB01.</title>
        <authorList>
            <person name="Babalola O."/>
            <person name="Aremu B.R."/>
            <person name="Ayangbenro A.S."/>
        </authorList>
    </citation>
    <scope>NUCLEOTIDE SEQUENCE [LARGE SCALE GENOMIC DNA]</scope>
    <source>
        <strain evidence="2 3">NWUAB01</strain>
    </source>
</reference>
<comment type="caution">
    <text evidence="2">The sequence shown here is derived from an EMBL/GenBank/DDBJ whole genome shotgun (WGS) entry which is preliminary data.</text>
</comment>
<name>A0A9X8NTJ0_BACCE</name>
<dbReference type="AlphaFoldDB" id="A0A9X8NTJ0"/>
<evidence type="ECO:0000256" key="1">
    <source>
        <dbReference type="SAM" id="SignalP"/>
    </source>
</evidence>
<protein>
    <submittedName>
        <fullName evidence="2">Stress protein</fullName>
    </submittedName>
</protein>
<accession>A0A9X8NTJ0</accession>
<gene>
    <name evidence="2" type="ORF">DR116_0024395</name>
</gene>
<proteinExistence type="predicted"/>